<evidence type="ECO:0000256" key="3">
    <source>
        <dbReference type="ARBA" id="ARBA00022963"/>
    </source>
</evidence>
<evidence type="ECO:0000256" key="2">
    <source>
        <dbReference type="ARBA" id="ARBA00022801"/>
    </source>
</evidence>
<keyword evidence="3" id="KW-0443">Lipid metabolism</keyword>
<dbReference type="PANTHER" id="PTHR45648:SF106">
    <property type="entry name" value="ANTHER-SPECIFIC PROLINE-RICH PROTEIN APG"/>
    <property type="match status" value="1"/>
</dbReference>
<dbReference type="InterPro" id="IPR001087">
    <property type="entry name" value="GDSL"/>
</dbReference>
<dbReference type="PANTHER" id="PTHR45648">
    <property type="entry name" value="GDSL LIPASE/ACYLHYDROLASE FAMILY PROTEIN (AFU_ORTHOLOGUE AFUA_4G14700)"/>
    <property type="match status" value="1"/>
</dbReference>
<dbReference type="Gramene" id="rna15255">
    <property type="protein sequence ID" value="RHN67110.1"/>
    <property type="gene ID" value="gene15255"/>
</dbReference>
<comment type="similarity">
    <text evidence="1">Belongs to the 'GDSL' lipolytic enzyme family.</text>
</comment>
<dbReference type="InterPro" id="IPR035669">
    <property type="entry name" value="SGNH_plant_lipase-like"/>
</dbReference>
<comment type="caution">
    <text evidence="5">The sequence shown here is derived from an EMBL/GenBank/DDBJ whole genome shotgun (WGS) entry which is preliminary data.</text>
</comment>
<protein>
    <submittedName>
        <fullName evidence="5">Putative triacylglycerol lipase</fullName>
        <ecNumber evidence="5">3.1.1.3</ecNumber>
    </submittedName>
</protein>
<feature type="transmembrane region" description="Helical" evidence="4">
    <location>
        <begin position="20"/>
        <end position="43"/>
    </location>
</feature>
<name>A0A396IP78_MEDTR</name>
<keyword evidence="4" id="KW-1133">Transmembrane helix</keyword>
<keyword evidence="3" id="KW-0442">Lipid degradation</keyword>
<dbReference type="AlphaFoldDB" id="A0A396IP78"/>
<feature type="transmembrane region" description="Helical" evidence="4">
    <location>
        <begin position="64"/>
        <end position="85"/>
    </location>
</feature>
<organism evidence="5 6">
    <name type="scientific">Medicago truncatula</name>
    <name type="common">Barrel medic</name>
    <name type="synonym">Medicago tribuloides</name>
    <dbReference type="NCBI Taxonomy" id="3880"/>
    <lineage>
        <taxon>Eukaryota</taxon>
        <taxon>Viridiplantae</taxon>
        <taxon>Streptophyta</taxon>
        <taxon>Embryophyta</taxon>
        <taxon>Tracheophyta</taxon>
        <taxon>Spermatophyta</taxon>
        <taxon>Magnoliopsida</taxon>
        <taxon>eudicotyledons</taxon>
        <taxon>Gunneridae</taxon>
        <taxon>Pentapetalae</taxon>
        <taxon>rosids</taxon>
        <taxon>fabids</taxon>
        <taxon>Fabales</taxon>
        <taxon>Fabaceae</taxon>
        <taxon>Papilionoideae</taxon>
        <taxon>50 kb inversion clade</taxon>
        <taxon>NPAAA clade</taxon>
        <taxon>Hologalegina</taxon>
        <taxon>IRL clade</taxon>
        <taxon>Trifolieae</taxon>
        <taxon>Medicago</taxon>
    </lineage>
</organism>
<dbReference type="CDD" id="cd01837">
    <property type="entry name" value="SGNH_plant_lipase_like"/>
    <property type="match status" value="1"/>
</dbReference>
<dbReference type="Pfam" id="PF00657">
    <property type="entry name" value="Lipase_GDSL"/>
    <property type="match status" value="1"/>
</dbReference>
<dbReference type="SUPFAM" id="SSF52266">
    <property type="entry name" value="SGNH hydrolase"/>
    <property type="match status" value="1"/>
</dbReference>
<evidence type="ECO:0000256" key="4">
    <source>
        <dbReference type="SAM" id="Phobius"/>
    </source>
</evidence>
<keyword evidence="2 5" id="KW-0378">Hydrolase</keyword>
<proteinExistence type="inferred from homology"/>
<evidence type="ECO:0000313" key="6">
    <source>
        <dbReference type="Proteomes" id="UP000265566"/>
    </source>
</evidence>
<dbReference type="GO" id="GO:0004806">
    <property type="term" value="F:triacylglycerol lipase activity"/>
    <property type="evidence" value="ECO:0007669"/>
    <property type="project" value="UniProtKB-EC"/>
</dbReference>
<keyword evidence="4" id="KW-0812">Transmembrane</keyword>
<dbReference type="EMBL" id="PSQE01000003">
    <property type="protein sequence ID" value="RHN67110.1"/>
    <property type="molecule type" value="Genomic_DNA"/>
</dbReference>
<reference evidence="6" key="1">
    <citation type="journal article" date="2018" name="Nat. Plants">
        <title>Whole-genome landscape of Medicago truncatula symbiotic genes.</title>
        <authorList>
            <person name="Pecrix Y."/>
            <person name="Staton S.E."/>
            <person name="Sallet E."/>
            <person name="Lelandais-Briere C."/>
            <person name="Moreau S."/>
            <person name="Carrere S."/>
            <person name="Blein T."/>
            <person name="Jardinaud M.F."/>
            <person name="Latrasse D."/>
            <person name="Zouine M."/>
            <person name="Zahm M."/>
            <person name="Kreplak J."/>
            <person name="Mayjonade B."/>
            <person name="Satge C."/>
            <person name="Perez M."/>
            <person name="Cauet S."/>
            <person name="Marande W."/>
            <person name="Chantry-Darmon C."/>
            <person name="Lopez-Roques C."/>
            <person name="Bouchez O."/>
            <person name="Berard A."/>
            <person name="Debelle F."/>
            <person name="Munos S."/>
            <person name="Bendahmane A."/>
            <person name="Berges H."/>
            <person name="Niebel A."/>
            <person name="Buitink J."/>
            <person name="Frugier F."/>
            <person name="Benhamed M."/>
            <person name="Crespi M."/>
            <person name="Gouzy J."/>
            <person name="Gamas P."/>
        </authorList>
    </citation>
    <scope>NUCLEOTIDE SEQUENCE [LARGE SCALE GENOMIC DNA]</scope>
    <source>
        <strain evidence="6">cv. Jemalong A17</strain>
    </source>
</reference>
<dbReference type="Gene3D" id="3.40.50.1110">
    <property type="entry name" value="SGNH hydrolase"/>
    <property type="match status" value="1"/>
</dbReference>
<keyword evidence="4" id="KW-0472">Membrane</keyword>
<evidence type="ECO:0000256" key="1">
    <source>
        <dbReference type="ARBA" id="ARBA00008668"/>
    </source>
</evidence>
<evidence type="ECO:0000313" key="5">
    <source>
        <dbReference type="EMBL" id="RHN67110.1"/>
    </source>
</evidence>
<accession>A0A396IP78</accession>
<dbReference type="InterPro" id="IPR051058">
    <property type="entry name" value="GDSL_Est/Lipase"/>
</dbReference>
<dbReference type="EC" id="3.1.1.3" evidence="5"/>
<gene>
    <name evidence="5" type="ORF">MtrunA17_Chr3g0099161</name>
</gene>
<dbReference type="Proteomes" id="UP000265566">
    <property type="component" value="Chromosome 3"/>
</dbReference>
<sequence>MDYWQYLTSLFAPLSQTHKAAIKFLVSTHIFYTCPHFFIYKYLTKPSKPPHTCKEKINSKMDSIVMMRNSFLFISCFIFFSLGFLKAQKTPAIYVFGDSLVDVGNNNYLTLSLVKATLPHYGIDFPTKKPTGRFSNGKNAADLIAEKLGLATSPPYLSLVSKINFNKKNVSFLDGVNFASGGAGIFNGTDENFRQSIPLTKQVDYYSQMHEKLTQQTEASILQNHLSKSIFAVVIGSNDIFGYFNSKDLQKKNTPQQYVDSMASSLKVQLQRLYNNGARKFEIIGVSTIGCCPSLRLKNKTECFSEANLMSMKYNEVLQSMLKELKLVNKDLSYSYFDTYAALQDLIQNPKSYGFADVKDACCGLGELNSQFLCTPISIICSNRQDHIFWDQFHPTEAATRTFVDKLYNGPSKYTSPINMEQLLAL</sequence>
<dbReference type="InterPro" id="IPR036514">
    <property type="entry name" value="SGNH_hydro_sf"/>
</dbReference>
<dbReference type="GO" id="GO:0016042">
    <property type="term" value="P:lipid catabolic process"/>
    <property type="evidence" value="ECO:0007669"/>
    <property type="project" value="UniProtKB-KW"/>
</dbReference>